<evidence type="ECO:0000313" key="1">
    <source>
        <dbReference type="EMBL" id="MDC3419742.1"/>
    </source>
</evidence>
<dbReference type="Pfam" id="PF08680">
    <property type="entry name" value="DUF1779"/>
    <property type="match status" value="1"/>
</dbReference>
<dbReference type="AlphaFoldDB" id="A0A9X3WH10"/>
<gene>
    <name evidence="1" type="ORF">NC661_05100</name>
</gene>
<dbReference type="RefSeq" id="WP_259867448.1">
    <property type="nucleotide sequence ID" value="NZ_JAMQJZ010000003.1"/>
</dbReference>
<keyword evidence="2" id="KW-1185">Reference proteome</keyword>
<comment type="caution">
    <text evidence="1">The sequence shown here is derived from an EMBL/GenBank/DDBJ whole genome shotgun (WGS) entry which is preliminary data.</text>
</comment>
<dbReference type="Gene3D" id="3.30.2030.10">
    <property type="entry name" value="YwmB-like"/>
    <property type="match status" value="1"/>
</dbReference>
<organism evidence="1 2">
    <name type="scientific">Aquibacillus koreensis</name>
    <dbReference type="NCBI Taxonomy" id="279446"/>
    <lineage>
        <taxon>Bacteria</taxon>
        <taxon>Bacillati</taxon>
        <taxon>Bacillota</taxon>
        <taxon>Bacilli</taxon>
        <taxon>Bacillales</taxon>
        <taxon>Bacillaceae</taxon>
        <taxon>Aquibacillus</taxon>
    </lineage>
</organism>
<dbReference type="SUPFAM" id="SSF143842">
    <property type="entry name" value="YwmB-like"/>
    <property type="match status" value="1"/>
</dbReference>
<proteinExistence type="predicted"/>
<dbReference type="InterPro" id="IPR036209">
    <property type="entry name" value="YwmB-like_sf"/>
</dbReference>
<dbReference type="EMBL" id="JAMQJZ010000003">
    <property type="protein sequence ID" value="MDC3419742.1"/>
    <property type="molecule type" value="Genomic_DNA"/>
</dbReference>
<dbReference type="Proteomes" id="UP001145072">
    <property type="component" value="Unassembled WGS sequence"/>
</dbReference>
<name>A0A9X3WH10_9BACI</name>
<dbReference type="Gene3D" id="3.30.360.40">
    <property type="entry name" value="YwmB-like"/>
    <property type="match status" value="1"/>
</dbReference>
<sequence>MIKPRFIFIVLVVMILVISQKTFTSASSNMLHEVDEIANLVKQENLAIGEWQVIVKEKQAIETFDQNMDYIQNKFPNATFVTKQTENATTYVWDHHKTDQVTETYTMVVANHDSPSFDISYKITGKRWNNKIKQQNAKDMETITREIFTENLTKFSCITTQSGVIMKEVSLLETLTEKLQVQTLDYLQEEDFVVLSGYTPRWQTVLPASDASMNVQLAFREGLGGKTTITIGTPIITTEY</sequence>
<accession>A0A9X3WH10</accession>
<protein>
    <submittedName>
        <fullName evidence="1">YwmB family TATA-box binding protein</fullName>
    </submittedName>
</protein>
<evidence type="ECO:0000313" key="2">
    <source>
        <dbReference type="Proteomes" id="UP001145072"/>
    </source>
</evidence>
<dbReference type="InterPro" id="IPR014794">
    <property type="entry name" value="DUF1779"/>
</dbReference>
<reference evidence="1" key="1">
    <citation type="submission" date="2022-06" db="EMBL/GenBank/DDBJ databases">
        <title>Aquibacillus sp. a new bacterium isolated from soil saline samples.</title>
        <authorList>
            <person name="Galisteo C."/>
            <person name="De La Haba R."/>
            <person name="Sanchez-Porro C."/>
            <person name="Ventosa A."/>
        </authorList>
    </citation>
    <scope>NUCLEOTIDE SEQUENCE</scope>
    <source>
        <strain evidence="1">JCM 12387</strain>
    </source>
</reference>